<evidence type="ECO:0000256" key="3">
    <source>
        <dbReference type="ARBA" id="ARBA00022989"/>
    </source>
</evidence>
<dbReference type="PROSITE" id="PS50850">
    <property type="entry name" value="MFS"/>
    <property type="match status" value="1"/>
</dbReference>
<dbReference type="RefSeq" id="WP_010693593.1">
    <property type="nucleotide sequence ID" value="NZ_CP061007.1"/>
</dbReference>
<feature type="transmembrane region" description="Helical" evidence="5">
    <location>
        <begin position="267"/>
        <end position="291"/>
    </location>
</feature>
<feature type="transmembrane region" description="Helical" evidence="5">
    <location>
        <begin position="108"/>
        <end position="128"/>
    </location>
</feature>
<keyword evidence="3 5" id="KW-1133">Transmembrane helix</keyword>
<dbReference type="GO" id="GO:0022857">
    <property type="term" value="F:transmembrane transporter activity"/>
    <property type="evidence" value="ECO:0007669"/>
    <property type="project" value="InterPro"/>
</dbReference>
<evidence type="ECO:0000313" key="8">
    <source>
        <dbReference type="Proteomes" id="UP000233786"/>
    </source>
</evidence>
<organism evidence="7 8">
    <name type="scientific">Saccharopolyspora spinosa</name>
    <dbReference type="NCBI Taxonomy" id="60894"/>
    <lineage>
        <taxon>Bacteria</taxon>
        <taxon>Bacillati</taxon>
        <taxon>Actinomycetota</taxon>
        <taxon>Actinomycetes</taxon>
        <taxon>Pseudonocardiales</taxon>
        <taxon>Pseudonocardiaceae</taxon>
        <taxon>Saccharopolyspora</taxon>
    </lineage>
</organism>
<dbReference type="InterPro" id="IPR011701">
    <property type="entry name" value="MFS"/>
</dbReference>
<feature type="transmembrane region" description="Helical" evidence="5">
    <location>
        <begin position="169"/>
        <end position="191"/>
    </location>
</feature>
<feature type="transmembrane region" description="Helical" evidence="5">
    <location>
        <begin position="404"/>
        <end position="425"/>
    </location>
</feature>
<feature type="transmembrane region" description="Helical" evidence="5">
    <location>
        <begin position="364"/>
        <end position="384"/>
    </location>
</feature>
<evidence type="ECO:0000256" key="5">
    <source>
        <dbReference type="SAM" id="Phobius"/>
    </source>
</evidence>
<protein>
    <submittedName>
        <fullName evidence="7">MFS transporter</fullName>
    </submittedName>
</protein>
<dbReference type="Proteomes" id="UP000233786">
    <property type="component" value="Unassembled WGS sequence"/>
</dbReference>
<feature type="transmembrane region" description="Helical" evidence="5">
    <location>
        <begin position="311"/>
        <end position="331"/>
    </location>
</feature>
<dbReference type="Pfam" id="PF07690">
    <property type="entry name" value="MFS_1"/>
    <property type="match status" value="1"/>
</dbReference>
<reference evidence="7" key="1">
    <citation type="submission" date="2017-12" db="EMBL/GenBank/DDBJ databases">
        <title>Sequencing the genomes of 1000 Actinobacteria strains.</title>
        <authorList>
            <person name="Klenk H.-P."/>
        </authorList>
    </citation>
    <scope>NUCLEOTIDE SEQUENCE [LARGE SCALE GENOMIC DNA]</scope>
    <source>
        <strain evidence="7">DSM 44228</strain>
    </source>
</reference>
<feature type="transmembrane region" description="Helical" evidence="5">
    <location>
        <begin position="51"/>
        <end position="71"/>
    </location>
</feature>
<accession>A0A2N3Y8F6</accession>
<dbReference type="InterPro" id="IPR036259">
    <property type="entry name" value="MFS_trans_sf"/>
</dbReference>
<gene>
    <name evidence="7" type="ORF">A8926_7339</name>
</gene>
<comment type="caution">
    <text evidence="7">The sequence shown here is derived from an EMBL/GenBank/DDBJ whole genome shotgun (WGS) entry which is preliminary data.</text>
</comment>
<feature type="transmembrane region" description="Helical" evidence="5">
    <location>
        <begin position="437"/>
        <end position="459"/>
    </location>
</feature>
<evidence type="ECO:0000259" key="6">
    <source>
        <dbReference type="PROSITE" id="PS50850"/>
    </source>
</evidence>
<feature type="transmembrane region" description="Helical" evidence="5">
    <location>
        <begin position="203"/>
        <end position="222"/>
    </location>
</feature>
<evidence type="ECO:0000256" key="4">
    <source>
        <dbReference type="ARBA" id="ARBA00023136"/>
    </source>
</evidence>
<feature type="domain" description="Major facilitator superfamily (MFS) profile" evidence="6">
    <location>
        <begin position="15"/>
        <end position="464"/>
    </location>
</feature>
<name>A0A2N3Y8F6_SACSN</name>
<evidence type="ECO:0000256" key="2">
    <source>
        <dbReference type="ARBA" id="ARBA00022692"/>
    </source>
</evidence>
<dbReference type="PANTHER" id="PTHR23501">
    <property type="entry name" value="MAJOR FACILITATOR SUPERFAMILY"/>
    <property type="match status" value="1"/>
</dbReference>
<comment type="subcellular location">
    <subcellularLocation>
        <location evidence="1">Cell membrane</location>
        <topology evidence="1">Multi-pass membrane protein</topology>
    </subcellularLocation>
</comment>
<sequence length="474" mass="48133">MSDTASAPPAAKPGPLALFVLSVLVIAISALESMPLSALPLIQRELGLTPAQAGLLSTTLILTAAVAGPIVGRFGDLYGGRGVLLVIIWCVVVGGVVSAFAASFPVMLIGQLLQGFGFGFLPLSFALLRNSFPAAGMSVGIGLITGLYTVGGAAGVLGAGPLADALSRQWMFLLPTALVVLAGVLAPFTLPRTRVKGAGRVDWVGAVLLAALLSALMLGLSSGPQGGAAFWMLLGAVVVLGVCWVLVERRVRDPLIDLSMLGKPGMWSSCLISAVLGAGYGVMYFLIPQLVVLPPAVAGFGLGASMTDLSVYLLPSVLVAIVIGPASGYLVRKVGSRTTIVAGLLITSAGALMAIWWHSSPWQIVVILLLSTGIGVGVASTALYTGTVEAVTAEETGIATGINLVARSIGAAVGVQIVAVLLTAMSEPVTKLPKESAFQLGFALSAGAVLLALTVSYAVPSRARTNHVRPAAAV</sequence>
<feature type="transmembrane region" description="Helical" evidence="5">
    <location>
        <begin position="83"/>
        <end position="102"/>
    </location>
</feature>
<feature type="transmembrane region" description="Helical" evidence="5">
    <location>
        <begin position="12"/>
        <end position="31"/>
    </location>
</feature>
<dbReference type="OrthoDB" id="4484751at2"/>
<dbReference type="Gene3D" id="1.20.1250.20">
    <property type="entry name" value="MFS general substrate transporter like domains"/>
    <property type="match status" value="2"/>
</dbReference>
<dbReference type="PANTHER" id="PTHR23501:SF197">
    <property type="entry name" value="COMD"/>
    <property type="match status" value="1"/>
</dbReference>
<dbReference type="SUPFAM" id="SSF103473">
    <property type="entry name" value="MFS general substrate transporter"/>
    <property type="match status" value="1"/>
</dbReference>
<evidence type="ECO:0000256" key="1">
    <source>
        <dbReference type="ARBA" id="ARBA00004651"/>
    </source>
</evidence>
<dbReference type="AlphaFoldDB" id="A0A2N3Y8F6"/>
<keyword evidence="8" id="KW-1185">Reference proteome</keyword>
<dbReference type="InterPro" id="IPR020846">
    <property type="entry name" value="MFS_dom"/>
</dbReference>
<feature type="transmembrane region" description="Helical" evidence="5">
    <location>
        <begin position="140"/>
        <end position="163"/>
    </location>
</feature>
<dbReference type="EMBL" id="PJNB01000001">
    <property type="protein sequence ID" value="PKW19180.1"/>
    <property type="molecule type" value="Genomic_DNA"/>
</dbReference>
<feature type="transmembrane region" description="Helical" evidence="5">
    <location>
        <begin position="228"/>
        <end position="247"/>
    </location>
</feature>
<keyword evidence="2 5" id="KW-0812">Transmembrane</keyword>
<keyword evidence="4 5" id="KW-0472">Membrane</keyword>
<dbReference type="STRING" id="994479.GCA_000194155_01680"/>
<proteinExistence type="predicted"/>
<dbReference type="GO" id="GO:0005886">
    <property type="term" value="C:plasma membrane"/>
    <property type="evidence" value="ECO:0007669"/>
    <property type="project" value="UniProtKB-SubCell"/>
</dbReference>
<evidence type="ECO:0000313" key="7">
    <source>
        <dbReference type="EMBL" id="PKW19180.1"/>
    </source>
</evidence>
<feature type="transmembrane region" description="Helical" evidence="5">
    <location>
        <begin position="338"/>
        <end position="358"/>
    </location>
</feature>